<dbReference type="PROSITE" id="PS50088">
    <property type="entry name" value="ANK_REPEAT"/>
    <property type="match status" value="1"/>
</dbReference>
<evidence type="ECO:0000256" key="1">
    <source>
        <dbReference type="PROSITE-ProRule" id="PRU00023"/>
    </source>
</evidence>
<gene>
    <name evidence="2" type="ORF">C2E20_2412</name>
</gene>
<keyword evidence="3" id="KW-1185">Reference proteome</keyword>
<dbReference type="Proteomes" id="UP000239649">
    <property type="component" value="Unassembled WGS sequence"/>
</dbReference>
<protein>
    <submittedName>
        <fullName evidence="2">Ankyrin repeat</fullName>
    </submittedName>
</protein>
<dbReference type="SMART" id="SM00248">
    <property type="entry name" value="ANK"/>
    <property type="match status" value="2"/>
</dbReference>
<organism evidence="2 3">
    <name type="scientific">Micractinium conductrix</name>
    <dbReference type="NCBI Taxonomy" id="554055"/>
    <lineage>
        <taxon>Eukaryota</taxon>
        <taxon>Viridiplantae</taxon>
        <taxon>Chlorophyta</taxon>
        <taxon>core chlorophytes</taxon>
        <taxon>Trebouxiophyceae</taxon>
        <taxon>Chlorellales</taxon>
        <taxon>Chlorellaceae</taxon>
        <taxon>Chlorella clade</taxon>
        <taxon>Micractinium</taxon>
    </lineage>
</organism>
<sequence>MAASPALQGTPSPSTRALFTALLTGAARAALAVLEGPEAGSVQHVGPVGFSTLHAAVIGRCRKALPALVAAGAPLDCTLRDGMQGISRATKVALQQLLSPEGLAALEAARRGCAGFACSGSTPLGLAVALKDVRSARVLLEAGADPNAGGSSSTPMCFLRGGRQGLVAPATRQLLGLLLRHGADCLRIKGHSLYSFLWHFVNSGLGTSLLAHLERQRAAGTLQLASVATALQLLDGAITAGHLPLFSHALAALQGLAAAPGGQPTAAGGRAGAQQLQLAPPEFYVFRNTLLAAVHSAHASAPQIARTLLSCQLALDLARQQPRCLPDLLVEVLRCSRRMREAALPLHAAAGVSPRDALLAATHGDVEPDALAALLALGSPAVDTSAVTAEVGRHASYSCLIHRLLHLGNVPHVWSGGDDCLRWEAVQRWEQMRRLELLLEAGCRPTVWHNVAPPAFLGRGDAPLPVLDPFDFHEQGVVDSRLGFIARGGTWSPATHHRWPEAFKAAARTLLLAASSAGAQAAAERHGGGAAAECAAKRRRRQRAAHSVRDERGGGLAALPGSALMRVLELAAMPVSDWL</sequence>
<evidence type="ECO:0000313" key="3">
    <source>
        <dbReference type="Proteomes" id="UP000239649"/>
    </source>
</evidence>
<dbReference type="SUPFAM" id="SSF48403">
    <property type="entry name" value="Ankyrin repeat"/>
    <property type="match status" value="1"/>
</dbReference>
<reference evidence="2 3" key="1">
    <citation type="journal article" date="2018" name="Plant J.">
        <title>Genome sequences of Chlorella sorokiniana UTEX 1602 and Micractinium conductrix SAG 241.80: implications to maltose excretion by a green alga.</title>
        <authorList>
            <person name="Arriola M.B."/>
            <person name="Velmurugan N."/>
            <person name="Zhang Y."/>
            <person name="Plunkett M.H."/>
            <person name="Hondzo H."/>
            <person name="Barney B.M."/>
        </authorList>
    </citation>
    <scope>NUCLEOTIDE SEQUENCE [LARGE SCALE GENOMIC DNA]</scope>
    <source>
        <strain evidence="2 3">SAG 241.80</strain>
    </source>
</reference>
<dbReference type="EMBL" id="LHPF02000004">
    <property type="protein sequence ID" value="PSC74480.1"/>
    <property type="molecule type" value="Genomic_DNA"/>
</dbReference>
<accession>A0A2P6VK98</accession>
<dbReference type="PROSITE" id="PS50297">
    <property type="entry name" value="ANK_REP_REGION"/>
    <property type="match status" value="1"/>
</dbReference>
<dbReference type="InterPro" id="IPR036770">
    <property type="entry name" value="Ankyrin_rpt-contain_sf"/>
</dbReference>
<name>A0A2P6VK98_9CHLO</name>
<feature type="repeat" description="ANK" evidence="1">
    <location>
        <begin position="119"/>
        <end position="151"/>
    </location>
</feature>
<comment type="caution">
    <text evidence="2">The sequence shown here is derived from an EMBL/GenBank/DDBJ whole genome shotgun (WGS) entry which is preliminary data.</text>
</comment>
<proteinExistence type="predicted"/>
<dbReference type="Gene3D" id="1.25.40.20">
    <property type="entry name" value="Ankyrin repeat-containing domain"/>
    <property type="match status" value="1"/>
</dbReference>
<evidence type="ECO:0000313" key="2">
    <source>
        <dbReference type="EMBL" id="PSC74480.1"/>
    </source>
</evidence>
<dbReference type="OrthoDB" id="521158at2759"/>
<dbReference type="InterPro" id="IPR002110">
    <property type="entry name" value="Ankyrin_rpt"/>
</dbReference>
<dbReference type="AlphaFoldDB" id="A0A2P6VK98"/>
<keyword evidence="1" id="KW-0040">ANK repeat</keyword>